<dbReference type="AlphaFoldDB" id="A0A0J9SHP2"/>
<accession>A0A0J9SHP2</accession>
<dbReference type="EMBL" id="KQ234171">
    <property type="protein sequence ID" value="KMZ82529.1"/>
    <property type="molecule type" value="Genomic_DNA"/>
</dbReference>
<sequence length="79" mass="9311">MSKAVYAKIWMSTRFFNLRRRYGCIQVCGRLSPWLCVWSFYCVSLVFPALSNENKKMLTFGLWKENDVGYNKCAPPPYE</sequence>
<dbReference type="Proteomes" id="UP000053562">
    <property type="component" value="Unassembled WGS sequence"/>
</dbReference>
<keyword evidence="1" id="KW-0812">Transmembrane</keyword>
<proteinExistence type="predicted"/>
<name>A0A0J9SHP2_PLAVI</name>
<gene>
    <name evidence="2" type="ORF">PVIIG_05106</name>
</gene>
<dbReference type="OrthoDB" id="368340at2759"/>
<keyword evidence="1" id="KW-0472">Membrane</keyword>
<reference evidence="2 3" key="1">
    <citation type="submission" date="2011-08" db="EMBL/GenBank/DDBJ databases">
        <title>The Genome Sequence of Plasmodium vivax India VII.</title>
        <authorList>
            <consortium name="The Broad Institute Genome Sequencing Platform"/>
            <consortium name="The Broad Institute Genome Sequencing Center for Infectious Disease"/>
            <person name="Neafsey D."/>
            <person name="Carlton J."/>
            <person name="Barnwell J."/>
            <person name="Collins W."/>
            <person name="Escalante A."/>
            <person name="Mullikin J."/>
            <person name="Saul A."/>
            <person name="Guigo R."/>
            <person name="Camara F."/>
            <person name="Young S.K."/>
            <person name="Zeng Q."/>
            <person name="Gargeya S."/>
            <person name="Fitzgerald M."/>
            <person name="Haas B."/>
            <person name="Abouelleil A."/>
            <person name="Alvarado L."/>
            <person name="Arachchi H.M."/>
            <person name="Berlin A."/>
            <person name="Brown A."/>
            <person name="Chapman S.B."/>
            <person name="Chen Z."/>
            <person name="Dunbar C."/>
            <person name="Freedman E."/>
            <person name="Gearin G."/>
            <person name="Gellesch M."/>
            <person name="Goldberg J."/>
            <person name="Griggs A."/>
            <person name="Gujja S."/>
            <person name="Heiman D."/>
            <person name="Howarth C."/>
            <person name="Larson L."/>
            <person name="Lui A."/>
            <person name="MacDonald P.J.P."/>
            <person name="Montmayeur A."/>
            <person name="Murphy C."/>
            <person name="Neiman D."/>
            <person name="Pearson M."/>
            <person name="Priest M."/>
            <person name="Roberts A."/>
            <person name="Saif S."/>
            <person name="Shea T."/>
            <person name="Shenoy N."/>
            <person name="Sisk P."/>
            <person name="Stolte C."/>
            <person name="Sykes S."/>
            <person name="Wortman J."/>
            <person name="Nusbaum C."/>
            <person name="Birren B."/>
        </authorList>
    </citation>
    <scope>NUCLEOTIDE SEQUENCE [LARGE SCALE GENOMIC DNA]</scope>
    <source>
        <strain evidence="2 3">India VII</strain>
    </source>
</reference>
<feature type="transmembrane region" description="Helical" evidence="1">
    <location>
        <begin position="31"/>
        <end position="50"/>
    </location>
</feature>
<protein>
    <submittedName>
        <fullName evidence="2">Uncharacterized protein</fullName>
    </submittedName>
</protein>
<evidence type="ECO:0000313" key="2">
    <source>
        <dbReference type="EMBL" id="KMZ82529.1"/>
    </source>
</evidence>
<keyword evidence="1" id="KW-1133">Transmembrane helix</keyword>
<evidence type="ECO:0000313" key="3">
    <source>
        <dbReference type="Proteomes" id="UP000053562"/>
    </source>
</evidence>
<organism evidence="2 3">
    <name type="scientific">Plasmodium vivax India VII</name>
    <dbReference type="NCBI Taxonomy" id="1077284"/>
    <lineage>
        <taxon>Eukaryota</taxon>
        <taxon>Sar</taxon>
        <taxon>Alveolata</taxon>
        <taxon>Apicomplexa</taxon>
        <taxon>Aconoidasida</taxon>
        <taxon>Haemosporida</taxon>
        <taxon>Plasmodiidae</taxon>
        <taxon>Plasmodium</taxon>
        <taxon>Plasmodium (Plasmodium)</taxon>
    </lineage>
</organism>
<evidence type="ECO:0000256" key="1">
    <source>
        <dbReference type="SAM" id="Phobius"/>
    </source>
</evidence>